<dbReference type="EC" id="1.4.3.16" evidence="4 11"/>
<dbReference type="GO" id="GO:0033765">
    <property type="term" value="F:steroid dehydrogenase activity, acting on the CH-CH group of donors"/>
    <property type="evidence" value="ECO:0007669"/>
    <property type="project" value="UniProtKB-ARBA"/>
</dbReference>
<comment type="cofactor">
    <cofactor evidence="1 12">
        <name>FAD</name>
        <dbReference type="ChEBI" id="CHEBI:57692"/>
    </cofactor>
</comment>
<evidence type="ECO:0000256" key="1">
    <source>
        <dbReference type="ARBA" id="ARBA00001974"/>
    </source>
</evidence>
<organism evidence="15 16">
    <name type="scientific">Candidatus Nitrosymbiomonas proteolyticus</name>
    <dbReference type="NCBI Taxonomy" id="2608984"/>
    <lineage>
        <taxon>Bacteria</taxon>
        <taxon>Bacillati</taxon>
        <taxon>Armatimonadota</taxon>
        <taxon>Armatimonadota incertae sedis</taxon>
        <taxon>Candidatus Nitrosymbiomonas</taxon>
    </lineage>
</organism>
<dbReference type="InterPro" id="IPR005288">
    <property type="entry name" value="NadB"/>
</dbReference>
<evidence type="ECO:0000256" key="10">
    <source>
        <dbReference type="ARBA" id="ARBA00048305"/>
    </source>
</evidence>
<name>A0A809SE63_9BACT</name>
<dbReference type="InterPro" id="IPR036188">
    <property type="entry name" value="FAD/NAD-bd_sf"/>
</dbReference>
<evidence type="ECO:0000256" key="12">
    <source>
        <dbReference type="RuleBase" id="RU362049"/>
    </source>
</evidence>
<keyword evidence="9 12" id="KW-0560">Oxidoreductase</keyword>
<dbReference type="SUPFAM" id="SSF56425">
    <property type="entry name" value="Succinate dehydrogenase/fumarate reductase flavoprotein, catalytic domain"/>
    <property type="match status" value="1"/>
</dbReference>
<evidence type="ECO:0000256" key="7">
    <source>
        <dbReference type="ARBA" id="ARBA00022642"/>
    </source>
</evidence>
<keyword evidence="8 12" id="KW-0274">FAD</keyword>
<protein>
    <recommendedName>
        <fullName evidence="5 11">L-aspartate oxidase</fullName>
        <ecNumber evidence="4 11">1.4.3.16</ecNumber>
    </recommendedName>
</protein>
<evidence type="ECO:0000256" key="8">
    <source>
        <dbReference type="ARBA" id="ARBA00022827"/>
    </source>
</evidence>
<dbReference type="Gene3D" id="1.20.58.100">
    <property type="entry name" value="Fumarate reductase/succinate dehydrogenase flavoprotein-like, C-terminal domain"/>
    <property type="match status" value="1"/>
</dbReference>
<comment type="function">
    <text evidence="12">Catalyzes the oxidation of L-aspartate to iminoaspartate.</text>
</comment>
<dbReference type="SUPFAM" id="SSF46977">
    <property type="entry name" value="Succinate dehydrogenase/fumarate reductase flavoprotein C-terminal domain"/>
    <property type="match status" value="1"/>
</dbReference>
<accession>A0A809SE63</accession>
<evidence type="ECO:0000256" key="6">
    <source>
        <dbReference type="ARBA" id="ARBA00022630"/>
    </source>
</evidence>
<evidence type="ECO:0000259" key="14">
    <source>
        <dbReference type="Pfam" id="PF02910"/>
    </source>
</evidence>
<dbReference type="KEGG" id="npy:NPRO_12490"/>
<dbReference type="Gene3D" id="3.50.50.60">
    <property type="entry name" value="FAD/NAD(P)-binding domain"/>
    <property type="match status" value="1"/>
</dbReference>
<dbReference type="Gene3D" id="3.90.700.10">
    <property type="entry name" value="Succinate dehydrogenase/fumarate reductase flavoprotein, catalytic domain"/>
    <property type="match status" value="1"/>
</dbReference>
<evidence type="ECO:0000256" key="2">
    <source>
        <dbReference type="ARBA" id="ARBA00004950"/>
    </source>
</evidence>
<keyword evidence="6 12" id="KW-0285">Flavoprotein</keyword>
<dbReference type="EMBL" id="AP021858">
    <property type="protein sequence ID" value="BBO23654.1"/>
    <property type="molecule type" value="Genomic_DNA"/>
</dbReference>
<evidence type="ECO:0000313" key="15">
    <source>
        <dbReference type="EMBL" id="BBO23654.1"/>
    </source>
</evidence>
<evidence type="ECO:0000256" key="5">
    <source>
        <dbReference type="ARBA" id="ARBA00021901"/>
    </source>
</evidence>
<proteinExistence type="inferred from homology"/>
<dbReference type="InterPro" id="IPR037099">
    <property type="entry name" value="Fum_R/Succ_DH_flav-like_C_sf"/>
</dbReference>
<sequence>MVRARVGLRFDYLAIGSGLAGLTFALRAAEQGTVGVVTKSAASEANTSYAQGGIAAAVGEADSWELHEQDTLIAGAGLCDPLAVRFLVQNAPAAIEWLLSLGVPFDRGPGGLDLGLEGGHSQRRIVHSKDRTGWEIERTMIDSIRAHPNITVIENAYATALHAFEGRCVGASVQVEGLGPRVMEARATLLATGGCGVMYLHTTNPRVATADGVGLAHALGAAVENMEFMQFHPTALYHPQLRGFLISEACRGAGGTLRNHLGRRFMYDYDERLELAPRDIVARAIDSEMKKHKTWCVYLDMTHLSSREIRTKFPTIYERLLSIGLEADKDWIPVTPAQHYSCGGVKTDLSGRTSIPGLYAAGEVSCTGVHGANRLASNSLLEALVFGSEAASACTAEPPLPGEVAEFQCPKCIPETEAIVIRRTLQHTMSDFAGVVRTDEGLLRARGQISKLFEEYSAAHEAPHSPYPLETLNLLTAASYVVEGAIRREDNVGLHFNADRAQ</sequence>
<reference evidence="15" key="1">
    <citation type="journal article" name="DNA Res.">
        <title>The physiological potential of anammox bacteria as revealed by their core genome structure.</title>
        <authorList>
            <person name="Okubo T."/>
            <person name="Toyoda A."/>
            <person name="Fukuhara K."/>
            <person name="Uchiyama I."/>
            <person name="Harigaya Y."/>
            <person name="Kuroiwa M."/>
            <person name="Suzuki T."/>
            <person name="Murakami Y."/>
            <person name="Suwa Y."/>
            <person name="Takami H."/>
        </authorList>
    </citation>
    <scope>NUCLEOTIDE SEQUENCE</scope>
    <source>
        <strain evidence="15">317325-2</strain>
    </source>
</reference>
<dbReference type="PANTHER" id="PTHR42716">
    <property type="entry name" value="L-ASPARTATE OXIDASE"/>
    <property type="match status" value="1"/>
</dbReference>
<dbReference type="FunFam" id="3.90.700.10:FF:000002">
    <property type="entry name" value="L-aspartate oxidase"/>
    <property type="match status" value="1"/>
</dbReference>
<dbReference type="Proteomes" id="UP000662873">
    <property type="component" value="Chromosome"/>
</dbReference>
<dbReference type="PRINTS" id="PR00411">
    <property type="entry name" value="PNDRDTASEI"/>
</dbReference>
<gene>
    <name evidence="15" type="ORF">NPRO_12490</name>
</gene>
<keyword evidence="7 12" id="KW-0662">Pyridine nucleotide biosynthesis</keyword>
<evidence type="ECO:0000256" key="3">
    <source>
        <dbReference type="ARBA" id="ARBA00008562"/>
    </source>
</evidence>
<evidence type="ECO:0000256" key="11">
    <source>
        <dbReference type="NCBIfam" id="TIGR00551"/>
    </source>
</evidence>
<evidence type="ECO:0000256" key="4">
    <source>
        <dbReference type="ARBA" id="ARBA00012173"/>
    </source>
</evidence>
<dbReference type="InterPro" id="IPR015939">
    <property type="entry name" value="Fum_Rdtase/Succ_DH_flav-like_C"/>
</dbReference>
<comment type="subcellular location">
    <subcellularLocation>
        <location evidence="12">Cytoplasm</location>
    </subcellularLocation>
</comment>
<dbReference type="InterPro" id="IPR003953">
    <property type="entry name" value="FAD-dep_OxRdtase_2_FAD-bd"/>
</dbReference>
<comment type="similarity">
    <text evidence="3 12">Belongs to the FAD-dependent oxidoreductase 2 family. NadB subfamily.</text>
</comment>
<evidence type="ECO:0000259" key="13">
    <source>
        <dbReference type="Pfam" id="PF00890"/>
    </source>
</evidence>
<dbReference type="NCBIfam" id="TIGR00551">
    <property type="entry name" value="nadB"/>
    <property type="match status" value="1"/>
</dbReference>
<dbReference type="GO" id="GO:0009435">
    <property type="term" value="P:NAD+ biosynthetic process"/>
    <property type="evidence" value="ECO:0007669"/>
    <property type="project" value="UniProtKB-UniPathway"/>
</dbReference>
<dbReference type="SUPFAM" id="SSF51905">
    <property type="entry name" value="FAD/NAD(P)-binding domain"/>
    <property type="match status" value="1"/>
</dbReference>
<dbReference type="Pfam" id="PF02910">
    <property type="entry name" value="Succ_DH_flav_C"/>
    <property type="match status" value="1"/>
</dbReference>
<comment type="catalytic activity">
    <reaction evidence="10">
        <text>L-aspartate + O2 = iminosuccinate + H2O2</text>
        <dbReference type="Rhea" id="RHEA:25876"/>
        <dbReference type="ChEBI" id="CHEBI:15379"/>
        <dbReference type="ChEBI" id="CHEBI:16240"/>
        <dbReference type="ChEBI" id="CHEBI:29991"/>
        <dbReference type="ChEBI" id="CHEBI:77875"/>
        <dbReference type="EC" id="1.4.3.16"/>
    </reaction>
    <physiologicalReaction direction="left-to-right" evidence="10">
        <dbReference type="Rhea" id="RHEA:25877"/>
    </physiologicalReaction>
</comment>
<evidence type="ECO:0000256" key="9">
    <source>
        <dbReference type="ARBA" id="ARBA00023002"/>
    </source>
</evidence>
<dbReference type="Pfam" id="PF00890">
    <property type="entry name" value="FAD_binding_2"/>
    <property type="match status" value="1"/>
</dbReference>
<dbReference type="GO" id="GO:0008734">
    <property type="term" value="F:L-aspartate oxidase activity"/>
    <property type="evidence" value="ECO:0007669"/>
    <property type="project" value="UniProtKB-UniRule"/>
</dbReference>
<comment type="pathway">
    <text evidence="2 12">Cofactor biosynthesis; NAD(+) biosynthesis; iminoaspartate from L-aspartate (oxidase route): step 1/1.</text>
</comment>
<dbReference type="AlphaFoldDB" id="A0A809SE63"/>
<dbReference type="GO" id="GO:0005737">
    <property type="term" value="C:cytoplasm"/>
    <property type="evidence" value="ECO:0007669"/>
    <property type="project" value="UniProtKB-SubCell"/>
</dbReference>
<dbReference type="PRINTS" id="PR00368">
    <property type="entry name" value="FADPNR"/>
</dbReference>
<dbReference type="UniPathway" id="UPA00253">
    <property type="reaction ID" value="UER00326"/>
</dbReference>
<feature type="domain" description="FAD-dependent oxidoreductase 2 FAD-binding" evidence="13">
    <location>
        <begin position="11"/>
        <end position="380"/>
    </location>
</feature>
<dbReference type="InterPro" id="IPR027477">
    <property type="entry name" value="Succ_DH/fumarate_Rdtase_cat_sf"/>
</dbReference>
<feature type="domain" description="Fumarate reductase/succinate dehydrogenase flavoprotein-like C-terminal" evidence="14">
    <location>
        <begin position="422"/>
        <end position="499"/>
    </location>
</feature>
<dbReference type="PANTHER" id="PTHR42716:SF2">
    <property type="entry name" value="L-ASPARTATE OXIDASE, CHLOROPLASTIC"/>
    <property type="match status" value="1"/>
</dbReference>
<evidence type="ECO:0000313" key="16">
    <source>
        <dbReference type="Proteomes" id="UP000662873"/>
    </source>
</evidence>